<proteinExistence type="predicted"/>
<feature type="region of interest" description="Disordered" evidence="1">
    <location>
        <begin position="1"/>
        <end position="21"/>
    </location>
</feature>
<evidence type="ECO:0000256" key="1">
    <source>
        <dbReference type="SAM" id="MobiDB-lite"/>
    </source>
</evidence>
<name>X0V0R0_9ZZZZ</name>
<dbReference type="AlphaFoldDB" id="X0V0R0"/>
<reference evidence="2" key="1">
    <citation type="journal article" date="2014" name="Front. Microbiol.">
        <title>High frequency of phylogenetically diverse reductive dehalogenase-homologous genes in deep subseafloor sedimentary metagenomes.</title>
        <authorList>
            <person name="Kawai M."/>
            <person name="Futagami T."/>
            <person name="Toyoda A."/>
            <person name="Takaki Y."/>
            <person name="Nishi S."/>
            <person name="Hori S."/>
            <person name="Arai W."/>
            <person name="Tsubouchi T."/>
            <person name="Morono Y."/>
            <person name="Uchiyama I."/>
            <person name="Ito T."/>
            <person name="Fujiyama A."/>
            <person name="Inagaki F."/>
            <person name="Takami H."/>
        </authorList>
    </citation>
    <scope>NUCLEOTIDE SEQUENCE</scope>
    <source>
        <strain evidence="2">Expedition CK06-06</strain>
    </source>
</reference>
<gene>
    <name evidence="2" type="ORF">S01H1_36500</name>
</gene>
<organism evidence="2">
    <name type="scientific">marine sediment metagenome</name>
    <dbReference type="NCBI Taxonomy" id="412755"/>
    <lineage>
        <taxon>unclassified sequences</taxon>
        <taxon>metagenomes</taxon>
        <taxon>ecological metagenomes</taxon>
    </lineage>
</organism>
<protein>
    <submittedName>
        <fullName evidence="2">Uncharacterized protein</fullName>
    </submittedName>
</protein>
<dbReference type="EMBL" id="BARS01022873">
    <property type="protein sequence ID" value="GAG04992.1"/>
    <property type="molecule type" value="Genomic_DNA"/>
</dbReference>
<sequence>MAKKKPKRPLPSSSRPAAIQFRPTDSLADKLAAIATESGVTTNEAARRLTILATHQLDVRHLAATSALATATDNFDRAAYAVHAAVDAENTKRLKKGLPTLDDDRQQLIDGVAQRLAEQLRVDMSGGAPSLETDTESDVHVEQHLRRRQGR</sequence>
<feature type="region of interest" description="Disordered" evidence="1">
    <location>
        <begin position="126"/>
        <end position="151"/>
    </location>
</feature>
<comment type="caution">
    <text evidence="2">The sequence shown here is derived from an EMBL/GenBank/DDBJ whole genome shotgun (WGS) entry which is preliminary data.</text>
</comment>
<evidence type="ECO:0000313" key="2">
    <source>
        <dbReference type="EMBL" id="GAG04992.1"/>
    </source>
</evidence>
<accession>X0V0R0</accession>